<comment type="caution">
    <text evidence="9">The sequence shown here is derived from an EMBL/GenBank/DDBJ whole genome shotgun (WGS) entry which is preliminary data.</text>
</comment>
<dbReference type="NCBIfam" id="NF038404">
    <property type="entry name" value="perm_prefix_2"/>
    <property type="match status" value="1"/>
</dbReference>
<keyword evidence="4 6" id="KW-1133">Transmembrane helix</keyword>
<accession>A0A2W7S3F2</accession>
<evidence type="ECO:0000259" key="7">
    <source>
        <dbReference type="Pfam" id="PF02687"/>
    </source>
</evidence>
<keyword evidence="5 6" id="KW-0472">Membrane</keyword>
<feature type="transmembrane region" description="Helical" evidence="6">
    <location>
        <begin position="793"/>
        <end position="818"/>
    </location>
</feature>
<protein>
    <submittedName>
        <fullName evidence="10">FtsX-like permease family protein</fullName>
    </submittedName>
    <submittedName>
        <fullName evidence="9">MacB-like protein</fullName>
    </submittedName>
</protein>
<keyword evidence="3 6" id="KW-0812">Transmembrane</keyword>
<dbReference type="OrthoDB" id="973976at2"/>
<reference evidence="10 12" key="2">
    <citation type="submission" date="2019-08" db="EMBL/GenBank/DDBJ databases">
        <title>Genome of Algoriphagus ratkowskyi IC026.</title>
        <authorList>
            <person name="Bowman J.P."/>
        </authorList>
    </citation>
    <scope>NUCLEOTIDE SEQUENCE [LARGE SCALE GENOMIC DNA]</scope>
    <source>
        <strain evidence="10 12">IC026</strain>
    </source>
</reference>
<evidence type="ECO:0000256" key="2">
    <source>
        <dbReference type="ARBA" id="ARBA00022475"/>
    </source>
</evidence>
<feature type="domain" description="ABC3 transporter permease C-terminal" evidence="7">
    <location>
        <begin position="363"/>
        <end position="477"/>
    </location>
</feature>
<dbReference type="InterPro" id="IPR050250">
    <property type="entry name" value="Macrolide_Exporter_MacB"/>
</dbReference>
<feature type="domain" description="MacB-like periplasmic core" evidence="8">
    <location>
        <begin position="96"/>
        <end position="316"/>
    </location>
</feature>
<feature type="transmembrane region" description="Helical" evidence="6">
    <location>
        <begin position="452"/>
        <end position="481"/>
    </location>
</feature>
<evidence type="ECO:0000256" key="4">
    <source>
        <dbReference type="ARBA" id="ARBA00022989"/>
    </source>
</evidence>
<evidence type="ECO:0000313" key="12">
    <source>
        <dbReference type="Proteomes" id="UP000321927"/>
    </source>
</evidence>
<evidence type="ECO:0000313" key="10">
    <source>
        <dbReference type="EMBL" id="TXD78897.1"/>
    </source>
</evidence>
<comment type="subcellular location">
    <subcellularLocation>
        <location evidence="1">Cell membrane</location>
        <topology evidence="1">Multi-pass membrane protein</topology>
    </subcellularLocation>
</comment>
<dbReference type="InterPro" id="IPR003838">
    <property type="entry name" value="ABC3_permease_C"/>
</dbReference>
<keyword evidence="12" id="KW-1185">Reference proteome</keyword>
<dbReference type="EMBL" id="QKZU01000006">
    <property type="protein sequence ID" value="PZX57625.1"/>
    <property type="molecule type" value="Genomic_DNA"/>
</dbReference>
<dbReference type="Pfam" id="PF02687">
    <property type="entry name" value="FtsX"/>
    <property type="match status" value="2"/>
</dbReference>
<feature type="transmembrane region" description="Helical" evidence="6">
    <location>
        <begin position="834"/>
        <end position="854"/>
    </location>
</feature>
<dbReference type="GO" id="GO:0005886">
    <property type="term" value="C:plasma membrane"/>
    <property type="evidence" value="ECO:0007669"/>
    <property type="project" value="UniProtKB-SubCell"/>
</dbReference>
<evidence type="ECO:0000313" key="11">
    <source>
        <dbReference type="Proteomes" id="UP000249115"/>
    </source>
</evidence>
<feature type="domain" description="ABC3 transporter permease C-terminal" evidence="7">
    <location>
        <begin position="751"/>
        <end position="864"/>
    </location>
</feature>
<feature type="transmembrane region" description="Helical" evidence="6">
    <location>
        <begin position="502"/>
        <end position="522"/>
    </location>
</feature>
<gene>
    <name evidence="10" type="ORF">ESW18_05100</name>
    <name evidence="9" type="ORF">LV84_01753</name>
</gene>
<organism evidence="9 11">
    <name type="scientific">Algoriphagus ratkowskyi</name>
    <dbReference type="NCBI Taxonomy" id="57028"/>
    <lineage>
        <taxon>Bacteria</taxon>
        <taxon>Pseudomonadati</taxon>
        <taxon>Bacteroidota</taxon>
        <taxon>Cytophagia</taxon>
        <taxon>Cytophagales</taxon>
        <taxon>Cyclobacteriaceae</taxon>
        <taxon>Algoriphagus</taxon>
    </lineage>
</organism>
<dbReference type="GO" id="GO:0022857">
    <property type="term" value="F:transmembrane transporter activity"/>
    <property type="evidence" value="ECO:0007669"/>
    <property type="project" value="TreeGrafter"/>
</dbReference>
<keyword evidence="2" id="KW-1003">Cell membrane</keyword>
<feature type="transmembrane region" description="Helical" evidence="6">
    <location>
        <begin position="358"/>
        <end position="380"/>
    </location>
</feature>
<evidence type="ECO:0000313" key="9">
    <source>
        <dbReference type="EMBL" id="PZX57625.1"/>
    </source>
</evidence>
<evidence type="ECO:0000256" key="5">
    <source>
        <dbReference type="ARBA" id="ARBA00023136"/>
    </source>
</evidence>
<dbReference type="PANTHER" id="PTHR30572">
    <property type="entry name" value="MEMBRANE COMPONENT OF TRANSPORTER-RELATED"/>
    <property type="match status" value="1"/>
</dbReference>
<dbReference type="RefSeq" id="WP_086498694.1">
    <property type="nucleotide sequence ID" value="NZ_MSSV01000002.1"/>
</dbReference>
<dbReference type="AlphaFoldDB" id="A0A2W7S3F2"/>
<evidence type="ECO:0000256" key="3">
    <source>
        <dbReference type="ARBA" id="ARBA00022692"/>
    </source>
</evidence>
<proteinExistence type="predicted"/>
<evidence type="ECO:0000256" key="1">
    <source>
        <dbReference type="ARBA" id="ARBA00004651"/>
    </source>
</evidence>
<feature type="transmembrane region" description="Helical" evidence="6">
    <location>
        <begin position="748"/>
        <end position="773"/>
    </location>
</feature>
<dbReference type="InterPro" id="IPR025857">
    <property type="entry name" value="MacB_PCD"/>
</dbReference>
<feature type="domain" description="MacB-like periplasmic core" evidence="8">
    <location>
        <begin position="508"/>
        <end position="712"/>
    </location>
</feature>
<dbReference type="PANTHER" id="PTHR30572:SF18">
    <property type="entry name" value="ABC-TYPE MACROLIDE FAMILY EXPORT SYSTEM PERMEASE COMPONENT 2"/>
    <property type="match status" value="1"/>
</dbReference>
<dbReference type="Pfam" id="PF12704">
    <property type="entry name" value="MacB_PCD"/>
    <property type="match status" value="2"/>
</dbReference>
<dbReference type="InterPro" id="IPR047699">
    <property type="entry name" value="Permease_put_prefix"/>
</dbReference>
<feature type="transmembrane region" description="Helical" evidence="6">
    <location>
        <begin position="414"/>
        <end position="432"/>
    </location>
</feature>
<reference evidence="9 11" key="1">
    <citation type="submission" date="2018-06" db="EMBL/GenBank/DDBJ databases">
        <title>Genomic Encyclopedia of Archaeal and Bacterial Type Strains, Phase II (KMG-II): from individual species to whole genera.</title>
        <authorList>
            <person name="Goeker M."/>
        </authorList>
    </citation>
    <scope>NUCLEOTIDE SEQUENCE [LARGE SCALE GENOMIC DNA]</scope>
    <source>
        <strain evidence="9 11">DSM 22686</strain>
    </source>
</reference>
<evidence type="ECO:0000259" key="8">
    <source>
        <dbReference type="Pfam" id="PF12704"/>
    </source>
</evidence>
<dbReference type="Proteomes" id="UP000321927">
    <property type="component" value="Unassembled WGS sequence"/>
</dbReference>
<dbReference type="Proteomes" id="UP000249115">
    <property type="component" value="Unassembled WGS sequence"/>
</dbReference>
<dbReference type="EMBL" id="VORV01000003">
    <property type="protein sequence ID" value="TXD78897.1"/>
    <property type="molecule type" value="Genomic_DNA"/>
</dbReference>
<evidence type="ECO:0000256" key="6">
    <source>
        <dbReference type="SAM" id="Phobius"/>
    </source>
</evidence>
<name>A0A2W7S3F2_9BACT</name>
<feature type="transmembrane region" description="Helical" evidence="6">
    <location>
        <begin position="97"/>
        <end position="117"/>
    </location>
</feature>
<sequence length="871" mass="98835">MKHKPPKWAEKFLSWYCREDLLDEIQGDIYELFDRKAVDSKRAANREFVWNVIRFFRIKNIKKRTTDNYTNTITTAMLKNNLTVFLRSFRKNPGHSLLSLFGLSIAFACTFLIILWVNNEFAFDRFHADSENIFKVITHLDANDSYQTQFTAGFNLNAGSLPEVEEVTHISTGTRWPHELCFSPVIESADCIYFSGVYASPNLFSTFSFPILSGDPNPLDDVAQIAISEKMSHMLYGDESPLGKIIKIDGTKEVSIAAVFKNIPSQSSIEFDFALPYKILQQQWGINDESLQKQFFDVYLKTVSNVSSEALSKKLNNPSVIGEEYISKKISYEAIPFTQWHLNSVYENGRLVGGRIDYVHLFILIALLVLATAVINFVNLATARASLRAKEIGVRKAIGAVKSSLVIQFMSESFLMVFIAFLLGIVWTLLALPQFNTLVDDTLSLSALDGSMMLYMFGFLIFITLLAGLYPSLVMSSFQSAKILKGLEIKRFNGSVNIRKTLMALQLCLSIGIILFSTVIHFQLNFIRQKNLGFDKENMIRVEPTYRLLKSYDAFKDQSLKSKVISGMTVTNSNPLHIDSKTMAVEWSGKSVDTNISFQTIGTIDNFTELFDLKVLEGRQFFDQNQTEESMWAEAIITESAAKLFGFKNPIGEKIKILNYLDCEIVGVINDFHTASLKESILPVIIYRKPVEQLSGIYIKYKAGHAEEAIQDINTIYKSLEPDTSIKYWFQDETFDKLYKTESIASNLVLAFSLVSILIAIIGIVGLATFNTLRKTKEIGVRRVFGATQLESLLVLVREFVWVMTVALIVAVPVAWFFSRRWLQSYAYRTEIPWVTFAFILIGAIFLILFIIWIQSQKIISTNPTKSLRSD</sequence>